<evidence type="ECO:0000256" key="1">
    <source>
        <dbReference type="SAM" id="Coils"/>
    </source>
</evidence>
<sequence length="384" mass="41720">MEPSALKLVMVQGPRKGETLEFVPGSKIRIGRVVRGNNLPIKESGISSKHLSIESESGKWVLRDLDSSNGTVLNGLDIPPNTPVDLTDGDEIKIGEYTSVEVKIAGYEESRLRRNPRRAAAAAEATAVPVLESRGRRGRVAKEGEEKAEVERANVEEIEVAGKRGRGRPPRARVLKSEAAEEDLARQVSTRQTRSSRIEELGKIPENSGVDSEGVNVEPKRTHVGARRRKNVPEEVPVCDKLDVKEEEASKGLNLEEERHEELNVRGESGEKGKYGSGSGEKGEKGSGSGEIGVNGSGSGVKGDNGSGSGSGVNESCDLEKMTLGEWFDFLERNFPQQIIDETEEAIAEMTEKAKRIEEYIVQEKEKAKVLVGYTGGAGTCVFW</sequence>
<comment type="caution">
    <text evidence="4">The sequence shown here is derived from an EMBL/GenBank/DDBJ whole genome shotgun (WGS) entry which is preliminary data.</text>
</comment>
<feature type="region of interest" description="Disordered" evidence="2">
    <location>
        <begin position="247"/>
        <end position="315"/>
    </location>
</feature>
<evidence type="ECO:0000313" key="5">
    <source>
        <dbReference type="Proteomes" id="UP000290289"/>
    </source>
</evidence>
<evidence type="ECO:0000259" key="3">
    <source>
        <dbReference type="PROSITE" id="PS50006"/>
    </source>
</evidence>
<evidence type="ECO:0000313" key="4">
    <source>
        <dbReference type="EMBL" id="RXH70720.1"/>
    </source>
</evidence>
<dbReference type="Gene3D" id="2.60.200.20">
    <property type="match status" value="1"/>
</dbReference>
<keyword evidence="1" id="KW-0175">Coiled coil</keyword>
<dbReference type="EMBL" id="RDQH01000342">
    <property type="protein sequence ID" value="RXH70720.1"/>
    <property type="molecule type" value="Genomic_DNA"/>
</dbReference>
<accession>A0A498HJ42</accession>
<keyword evidence="5" id="KW-1185">Reference proteome</keyword>
<proteinExistence type="predicted"/>
<evidence type="ECO:0000256" key="2">
    <source>
        <dbReference type="SAM" id="MobiDB-lite"/>
    </source>
</evidence>
<feature type="coiled-coil region" evidence="1">
    <location>
        <begin position="340"/>
        <end position="367"/>
    </location>
</feature>
<feature type="region of interest" description="Disordered" evidence="2">
    <location>
        <begin position="205"/>
        <end position="231"/>
    </location>
</feature>
<feature type="compositionally biased region" description="Gly residues" evidence="2">
    <location>
        <begin position="275"/>
        <end position="311"/>
    </location>
</feature>
<gene>
    <name evidence="4" type="ORF">DVH24_013466</name>
</gene>
<organism evidence="4 5">
    <name type="scientific">Malus domestica</name>
    <name type="common">Apple</name>
    <name type="synonym">Pyrus malus</name>
    <dbReference type="NCBI Taxonomy" id="3750"/>
    <lineage>
        <taxon>Eukaryota</taxon>
        <taxon>Viridiplantae</taxon>
        <taxon>Streptophyta</taxon>
        <taxon>Embryophyta</taxon>
        <taxon>Tracheophyta</taxon>
        <taxon>Spermatophyta</taxon>
        <taxon>Magnoliopsida</taxon>
        <taxon>eudicotyledons</taxon>
        <taxon>Gunneridae</taxon>
        <taxon>Pentapetalae</taxon>
        <taxon>rosids</taxon>
        <taxon>fabids</taxon>
        <taxon>Rosales</taxon>
        <taxon>Rosaceae</taxon>
        <taxon>Amygdaloideae</taxon>
        <taxon>Maleae</taxon>
        <taxon>Malus</taxon>
    </lineage>
</organism>
<protein>
    <recommendedName>
        <fullName evidence="3">FHA domain-containing protein</fullName>
    </recommendedName>
</protein>
<name>A0A498HJ42_MALDO</name>
<feature type="compositionally biased region" description="Basic and acidic residues" evidence="2">
    <location>
        <begin position="247"/>
        <end position="274"/>
    </location>
</feature>
<dbReference type="InterPro" id="IPR000253">
    <property type="entry name" value="FHA_dom"/>
</dbReference>
<feature type="domain" description="FHA" evidence="3">
    <location>
        <begin position="28"/>
        <end position="78"/>
    </location>
</feature>
<dbReference type="SMART" id="SM00240">
    <property type="entry name" value="FHA"/>
    <property type="match status" value="1"/>
</dbReference>
<dbReference type="Proteomes" id="UP000290289">
    <property type="component" value="Chromosome 16"/>
</dbReference>
<reference evidence="4 5" key="1">
    <citation type="submission" date="2018-10" db="EMBL/GenBank/DDBJ databases">
        <title>A high-quality apple genome assembly.</title>
        <authorList>
            <person name="Hu J."/>
        </authorList>
    </citation>
    <scope>NUCLEOTIDE SEQUENCE [LARGE SCALE GENOMIC DNA]</scope>
    <source>
        <strain evidence="5">cv. HFTH1</strain>
        <tissue evidence="4">Young leaf</tissue>
    </source>
</reference>
<dbReference type="InterPro" id="IPR050923">
    <property type="entry name" value="Cell_Proc_Reg/RNA_Proc"/>
</dbReference>
<dbReference type="PROSITE" id="PS50006">
    <property type="entry name" value="FHA_DOMAIN"/>
    <property type="match status" value="1"/>
</dbReference>
<dbReference type="InterPro" id="IPR008984">
    <property type="entry name" value="SMAD_FHA_dom_sf"/>
</dbReference>
<dbReference type="AlphaFoldDB" id="A0A498HJ42"/>
<dbReference type="PANTHER" id="PTHR23308">
    <property type="entry name" value="NUCLEAR INHIBITOR OF PROTEIN PHOSPHATASE-1"/>
    <property type="match status" value="1"/>
</dbReference>
<dbReference type="Pfam" id="PF00498">
    <property type="entry name" value="FHA"/>
    <property type="match status" value="1"/>
</dbReference>
<dbReference type="SUPFAM" id="SSF49879">
    <property type="entry name" value="SMAD/FHA domain"/>
    <property type="match status" value="1"/>
</dbReference>